<dbReference type="PROSITE" id="PS00868">
    <property type="entry name" value="CYS_MET_METAB_PP"/>
    <property type="match status" value="1"/>
</dbReference>
<sequence>MIGDNIKFRSGEVLTKRFDTKTVHFQENDGEKNKSKAKPIYQTSSFAFNDLNDMEEYFQGGKDHLYTRYSNPNTDDLGYGVAQLEGAPAGLATSSGMSAILVGVLSIASPGDHMIVPLDLYGGTYSLFQQEIQEWGLQVTVVDFKDHKNIEEAIQSNTKLLYAESVTNPLLRQENIEALTKFARNHELHAMIDNTFPSPYLIQPFTDGADLVVHSATKYIGGHSDVSAGVLVGTEELIAKAKKKMINIGANLSPFEAWLGCRGLKTLSLRMAKQSENAEKLARWFKKNTGATVVYYPENLSEKGNGAMVSVDLGDDYDIYSFFESLGWIKIVPTLAGVETTVSYPLNTSHRTVPVEIRQQLGITPGTARISVGIEDSEDIIEQFSKALEHAKKS</sequence>
<evidence type="ECO:0000313" key="11">
    <source>
        <dbReference type="Proteomes" id="UP000275076"/>
    </source>
</evidence>
<evidence type="ECO:0000256" key="9">
    <source>
        <dbReference type="RuleBase" id="RU362118"/>
    </source>
</evidence>
<feature type="modified residue" description="N6-(pyridoxal phosphate)lysine" evidence="8">
    <location>
        <position position="218"/>
    </location>
</feature>
<keyword evidence="11" id="KW-1185">Reference proteome</keyword>
<dbReference type="InterPro" id="IPR054542">
    <property type="entry name" value="Cys_met_metab_PP"/>
</dbReference>
<evidence type="ECO:0000256" key="3">
    <source>
        <dbReference type="ARBA" id="ARBA00022898"/>
    </source>
</evidence>
<evidence type="ECO:0000256" key="6">
    <source>
        <dbReference type="ARBA" id="ARBA00048780"/>
    </source>
</evidence>
<dbReference type="Gene3D" id="3.90.1150.10">
    <property type="entry name" value="Aspartate Aminotransferase, domain 1"/>
    <property type="match status" value="1"/>
</dbReference>
<dbReference type="GO" id="GO:0018826">
    <property type="term" value="F:methionine gamma-lyase activity"/>
    <property type="evidence" value="ECO:0007669"/>
    <property type="project" value="UniProtKB-EC"/>
</dbReference>
<evidence type="ECO:0000313" key="10">
    <source>
        <dbReference type="EMBL" id="RSL29286.1"/>
    </source>
</evidence>
<dbReference type="Proteomes" id="UP000275076">
    <property type="component" value="Unassembled WGS sequence"/>
</dbReference>
<organism evidence="10 11">
    <name type="scientific">Salibacterium salarium</name>
    <dbReference type="NCBI Taxonomy" id="284579"/>
    <lineage>
        <taxon>Bacteria</taxon>
        <taxon>Bacillati</taxon>
        <taxon>Bacillota</taxon>
        <taxon>Bacilli</taxon>
        <taxon>Bacillales</taxon>
        <taxon>Bacillaceae</taxon>
    </lineage>
</organism>
<accession>A0A428MT15</accession>
<evidence type="ECO:0000256" key="4">
    <source>
        <dbReference type="ARBA" id="ARBA00047175"/>
    </source>
</evidence>
<dbReference type="Pfam" id="PF01053">
    <property type="entry name" value="Cys_Met_Meta_PP"/>
    <property type="match status" value="1"/>
</dbReference>
<dbReference type="SUPFAM" id="SSF53383">
    <property type="entry name" value="PLP-dependent transferases"/>
    <property type="match status" value="1"/>
</dbReference>
<evidence type="ECO:0000256" key="2">
    <source>
        <dbReference type="ARBA" id="ARBA00009077"/>
    </source>
</evidence>
<dbReference type="InterPro" id="IPR015421">
    <property type="entry name" value="PyrdxlP-dep_Trfase_major"/>
</dbReference>
<keyword evidence="10" id="KW-0032">Aminotransferase</keyword>
<dbReference type="GO" id="GO:0019346">
    <property type="term" value="P:transsulfuration"/>
    <property type="evidence" value="ECO:0007669"/>
    <property type="project" value="InterPro"/>
</dbReference>
<protein>
    <recommendedName>
        <fullName evidence="4">homocysteine desulfhydrase</fullName>
        <ecNumber evidence="4">4.4.1.2</ecNumber>
    </recommendedName>
    <alternativeName>
        <fullName evidence="5">Homocysteine desulfhydrase</fullName>
    </alternativeName>
</protein>
<reference evidence="10 11" key="1">
    <citation type="submission" date="2018-10" db="EMBL/GenBank/DDBJ databases">
        <title>Draft genome sequence of Bacillus salarius IM0101, isolated from a hypersaline soil in Inner Mongolia, China.</title>
        <authorList>
            <person name="Yamprayoonswat W."/>
            <person name="Boonvisut S."/>
            <person name="Jumpathong W."/>
            <person name="Sittihan S."/>
            <person name="Ruangsuj P."/>
            <person name="Wanthongcharoen S."/>
            <person name="Thongpramul N."/>
            <person name="Pimmason S."/>
            <person name="Yu B."/>
            <person name="Yasawong M."/>
        </authorList>
    </citation>
    <scope>NUCLEOTIDE SEQUENCE [LARGE SCALE GENOMIC DNA]</scope>
    <source>
        <strain evidence="10 11">IM0101</strain>
    </source>
</reference>
<dbReference type="GO" id="GO:0008483">
    <property type="term" value="F:transaminase activity"/>
    <property type="evidence" value="ECO:0007669"/>
    <property type="project" value="UniProtKB-KW"/>
</dbReference>
<dbReference type="CDD" id="cd00614">
    <property type="entry name" value="CGS_like"/>
    <property type="match status" value="1"/>
</dbReference>
<dbReference type="InterPro" id="IPR015422">
    <property type="entry name" value="PyrdxlP-dep_Trfase_small"/>
</dbReference>
<evidence type="ECO:0000256" key="1">
    <source>
        <dbReference type="ARBA" id="ARBA00001933"/>
    </source>
</evidence>
<evidence type="ECO:0000256" key="7">
    <source>
        <dbReference type="ARBA" id="ARBA00052699"/>
    </source>
</evidence>
<proteinExistence type="inferred from homology"/>
<evidence type="ECO:0000256" key="8">
    <source>
        <dbReference type="PIRSR" id="PIRSR001434-2"/>
    </source>
</evidence>
<comment type="catalytic activity">
    <reaction evidence="6">
        <text>L-homocysteine + H2O = 2-oxobutanoate + hydrogen sulfide + NH4(+) + H(+)</text>
        <dbReference type="Rhea" id="RHEA:14501"/>
        <dbReference type="ChEBI" id="CHEBI:15377"/>
        <dbReference type="ChEBI" id="CHEBI:15378"/>
        <dbReference type="ChEBI" id="CHEBI:16763"/>
        <dbReference type="ChEBI" id="CHEBI:28938"/>
        <dbReference type="ChEBI" id="CHEBI:29919"/>
        <dbReference type="ChEBI" id="CHEBI:58199"/>
        <dbReference type="EC" id="4.4.1.2"/>
    </reaction>
    <physiologicalReaction direction="left-to-right" evidence="6">
        <dbReference type="Rhea" id="RHEA:14502"/>
    </physiologicalReaction>
</comment>
<dbReference type="FunFam" id="3.40.640.10:FF:000046">
    <property type="entry name" value="Cystathionine gamma-lyase"/>
    <property type="match status" value="1"/>
</dbReference>
<dbReference type="PIRSF" id="PIRSF001434">
    <property type="entry name" value="CGS"/>
    <property type="match status" value="1"/>
</dbReference>
<keyword evidence="10" id="KW-0808">Transferase</keyword>
<comment type="similarity">
    <text evidence="2 9">Belongs to the trans-sulfuration enzymes family.</text>
</comment>
<dbReference type="PANTHER" id="PTHR11808">
    <property type="entry name" value="TRANS-SULFURATION ENZYME FAMILY MEMBER"/>
    <property type="match status" value="1"/>
</dbReference>
<dbReference type="OrthoDB" id="9803887at2"/>
<name>A0A428MT15_9BACI</name>
<comment type="catalytic activity">
    <reaction evidence="7">
        <text>L-methionine + H2O = methanethiol + 2-oxobutanoate + NH4(+)</text>
        <dbReference type="Rhea" id="RHEA:23800"/>
        <dbReference type="ChEBI" id="CHEBI:15377"/>
        <dbReference type="ChEBI" id="CHEBI:16007"/>
        <dbReference type="ChEBI" id="CHEBI:16763"/>
        <dbReference type="ChEBI" id="CHEBI:28938"/>
        <dbReference type="ChEBI" id="CHEBI:57844"/>
        <dbReference type="EC" id="4.4.1.11"/>
    </reaction>
    <physiologicalReaction direction="left-to-right" evidence="7">
        <dbReference type="Rhea" id="RHEA:23801"/>
    </physiologicalReaction>
</comment>
<comment type="caution">
    <text evidence="10">The sequence shown here is derived from an EMBL/GenBank/DDBJ whole genome shotgun (WGS) entry which is preliminary data.</text>
</comment>
<dbReference type="GO" id="GO:0047982">
    <property type="term" value="F:homocysteine desulfhydrase activity"/>
    <property type="evidence" value="ECO:0007669"/>
    <property type="project" value="UniProtKB-EC"/>
</dbReference>
<keyword evidence="3 8" id="KW-0663">Pyridoxal phosphate</keyword>
<gene>
    <name evidence="10" type="ORF">D7Z54_32045</name>
</gene>
<dbReference type="AlphaFoldDB" id="A0A428MT15"/>
<dbReference type="InterPro" id="IPR015424">
    <property type="entry name" value="PyrdxlP-dep_Trfase"/>
</dbReference>
<dbReference type="Gene3D" id="3.40.640.10">
    <property type="entry name" value="Type I PLP-dependent aspartate aminotransferase-like (Major domain)"/>
    <property type="match status" value="1"/>
</dbReference>
<dbReference type="GO" id="GO:0030170">
    <property type="term" value="F:pyridoxal phosphate binding"/>
    <property type="evidence" value="ECO:0007669"/>
    <property type="project" value="InterPro"/>
</dbReference>
<dbReference type="InterPro" id="IPR000277">
    <property type="entry name" value="Cys/Met-Metab_PyrdxlP-dep_enz"/>
</dbReference>
<comment type="cofactor">
    <cofactor evidence="1 9">
        <name>pyridoxal 5'-phosphate</name>
        <dbReference type="ChEBI" id="CHEBI:597326"/>
    </cofactor>
</comment>
<dbReference type="EC" id="4.4.1.2" evidence="4"/>
<evidence type="ECO:0000256" key="5">
    <source>
        <dbReference type="ARBA" id="ARBA00047199"/>
    </source>
</evidence>
<dbReference type="EMBL" id="RBVX01000078">
    <property type="protein sequence ID" value="RSL29286.1"/>
    <property type="molecule type" value="Genomic_DNA"/>
</dbReference>
<dbReference type="GO" id="GO:0005737">
    <property type="term" value="C:cytoplasm"/>
    <property type="evidence" value="ECO:0007669"/>
    <property type="project" value="TreeGrafter"/>
</dbReference>